<dbReference type="AlphaFoldDB" id="A0A075X606"/>
<name>A0A075X606_9CYAN</name>
<gene>
    <name evidence="1" type="primary">welU8</name>
</gene>
<organism evidence="1">
    <name type="scientific">Hapalosiphon welwitschii UH IC-52-3</name>
    <dbReference type="NCBI Taxonomy" id="1524913"/>
    <lineage>
        <taxon>Bacteria</taxon>
        <taxon>Bacillati</taxon>
        <taxon>Cyanobacteriota</taxon>
        <taxon>Cyanophyceae</taxon>
        <taxon>Nostocales</taxon>
        <taxon>Hapalosiphonaceae</taxon>
        <taxon>Hapalosiphon</taxon>
    </lineage>
</organism>
<reference evidence="1" key="1">
    <citation type="journal article" date="2014" name="BMC Microbiol.">
        <title>Comparative analysis of hapalindole, ambiguine and welwitindolinone gene clusters and reconstitution of indole-isonitrile biosynthesis from cyanobacteria.</title>
        <authorList>
            <person name="Micallef M.L."/>
            <person name="Sharma D."/>
            <person name="Bunn B.M."/>
            <person name="Gerwick L."/>
            <person name="Viswanathan R."/>
            <person name="Moffitt M.C."/>
        </authorList>
    </citation>
    <scope>NUCLEOTIDE SEQUENCE</scope>
    <source>
        <strain evidence="1">UH IC-52-3</strain>
    </source>
</reference>
<protein>
    <recommendedName>
        <fullName evidence="2">Stig cyclase</fullName>
    </recommendedName>
</protein>
<proteinExistence type="predicted"/>
<evidence type="ECO:0000313" key="1">
    <source>
        <dbReference type="EMBL" id="AIH14736.1"/>
    </source>
</evidence>
<dbReference type="EMBL" id="KJ767017">
    <property type="protein sequence ID" value="AIH14736.1"/>
    <property type="molecule type" value="Genomic_DNA"/>
</dbReference>
<evidence type="ECO:0008006" key="2">
    <source>
        <dbReference type="Google" id="ProtNLM"/>
    </source>
</evidence>
<dbReference type="Gene3D" id="2.60.120.260">
    <property type="entry name" value="Galactose-binding domain-like"/>
    <property type="match status" value="1"/>
</dbReference>
<sequence>MKRDLIIAVVVLLVYIFFGTNISANAAAATFITIKNPGFEDTVISEDEVKFELPPGWQPYNPDSLLSLNPTTMWDSSVTSGNPTPNYYPEEAPEGQNVGVVYLAQAPGSGIAGLEQRLDAVLKPNTKYTLKVDVGNVGGSFEGFSLAGFPGYRVELLAGDAVIAADHNNVYIKDGTFNTSTVTFTATPDNPYLGQKLGIRLINLLHGPLANVDFDNVRLTAEPTGT</sequence>
<dbReference type="Pfam" id="PF22825">
    <property type="entry name" value="HpiC1-like"/>
    <property type="match status" value="1"/>
</dbReference>
<dbReference type="InterPro" id="IPR054720">
    <property type="entry name" value="HpiC1"/>
</dbReference>
<accession>A0A075X606</accession>